<gene>
    <name evidence="3" type="ORF">NOF53_03440</name>
</gene>
<keyword evidence="4" id="KW-1185">Reference proteome</keyword>
<name>A0ABT1QAT3_9NOCA</name>
<feature type="chain" id="PRO_5045956448" evidence="2">
    <location>
        <begin position="26"/>
        <end position="57"/>
    </location>
</feature>
<accession>A0ABT1QAT3</accession>
<evidence type="ECO:0000256" key="2">
    <source>
        <dbReference type="SAM" id="SignalP"/>
    </source>
</evidence>
<dbReference type="Proteomes" id="UP001524501">
    <property type="component" value="Unassembled WGS sequence"/>
</dbReference>
<dbReference type="EMBL" id="JANFQF010000002">
    <property type="protein sequence ID" value="MCQ4118240.1"/>
    <property type="molecule type" value="Genomic_DNA"/>
</dbReference>
<protein>
    <submittedName>
        <fullName evidence="3">Uncharacterized protein</fullName>
    </submittedName>
</protein>
<comment type="caution">
    <text evidence="3">The sequence shown here is derived from an EMBL/GenBank/DDBJ whole genome shotgun (WGS) entry which is preliminary data.</text>
</comment>
<keyword evidence="2" id="KW-0732">Signal</keyword>
<sequence>MGRPSGAARAALVGAAAALAVSAGAAVMGNGTSSATDVQPAPNAAVQPREASVAGAL</sequence>
<evidence type="ECO:0000256" key="1">
    <source>
        <dbReference type="SAM" id="MobiDB-lite"/>
    </source>
</evidence>
<feature type="signal peptide" evidence="2">
    <location>
        <begin position="1"/>
        <end position="25"/>
    </location>
</feature>
<proteinExistence type="predicted"/>
<evidence type="ECO:0000313" key="4">
    <source>
        <dbReference type="Proteomes" id="UP001524501"/>
    </source>
</evidence>
<dbReference type="RefSeq" id="WP_255965571.1">
    <property type="nucleotide sequence ID" value="NZ_JANFQF010000002.1"/>
</dbReference>
<feature type="region of interest" description="Disordered" evidence="1">
    <location>
        <begin position="30"/>
        <end position="57"/>
    </location>
</feature>
<reference evidence="3 4" key="1">
    <citation type="submission" date="2022-07" db="EMBL/GenBank/DDBJ databases">
        <title>Degradation activity of malathion, p-nitrophenol and potential low-temperature adaptation strategy of Rhodococcus sp. FXJ9.536.</title>
        <authorList>
            <person name="Huang J."/>
            <person name="Huang Y."/>
        </authorList>
    </citation>
    <scope>NUCLEOTIDE SEQUENCE [LARGE SCALE GENOMIC DNA]</scope>
    <source>
        <strain evidence="3 4">FXJ9.536</strain>
    </source>
</reference>
<evidence type="ECO:0000313" key="3">
    <source>
        <dbReference type="EMBL" id="MCQ4118240.1"/>
    </source>
</evidence>
<organism evidence="3 4">
    <name type="scientific">Rhodococcus tibetensis</name>
    <dbReference type="NCBI Taxonomy" id="2965064"/>
    <lineage>
        <taxon>Bacteria</taxon>
        <taxon>Bacillati</taxon>
        <taxon>Actinomycetota</taxon>
        <taxon>Actinomycetes</taxon>
        <taxon>Mycobacteriales</taxon>
        <taxon>Nocardiaceae</taxon>
        <taxon>Rhodococcus</taxon>
    </lineage>
</organism>